<keyword evidence="1" id="KW-0732">Signal</keyword>
<dbReference type="HOGENOM" id="CLU_1595656_0_0_1"/>
<accession>B8MKB0</accession>
<evidence type="ECO:0000313" key="3">
    <source>
        <dbReference type="Proteomes" id="UP000001745"/>
    </source>
</evidence>
<feature type="signal peptide" evidence="1">
    <location>
        <begin position="1"/>
        <end position="17"/>
    </location>
</feature>
<reference evidence="3" key="1">
    <citation type="journal article" date="2015" name="Genome Announc.">
        <title>Genome sequence of the AIDS-associated pathogen Penicillium marneffei (ATCC18224) and its near taxonomic relative Talaromyces stipitatus (ATCC10500).</title>
        <authorList>
            <person name="Nierman W.C."/>
            <person name="Fedorova-Abrams N.D."/>
            <person name="Andrianopoulos A."/>
        </authorList>
    </citation>
    <scope>NUCLEOTIDE SEQUENCE [LARGE SCALE GENOMIC DNA]</scope>
    <source>
        <strain evidence="3">ATCC 10500 / CBS 375.48 / QM 6759 / NRRL 1006</strain>
    </source>
</reference>
<evidence type="ECO:0000256" key="1">
    <source>
        <dbReference type="SAM" id="SignalP"/>
    </source>
</evidence>
<evidence type="ECO:0000313" key="2">
    <source>
        <dbReference type="EMBL" id="EED15265.1"/>
    </source>
</evidence>
<dbReference type="Proteomes" id="UP000001745">
    <property type="component" value="Unassembled WGS sequence"/>
</dbReference>
<dbReference type="GeneID" id="8098509"/>
<sequence length="167" mass="18572">MKAATAFLTSLAALASAQLIDLETGKKVSIADYSLLMPVAVREPEDNSTGLEPRDWYGVKGYFYSPNCGKDGSWDGYTWTNIGSGCYGSWENNQVKDLWSVEWGVLDDLKKKVYCTDPYFKLYLQLFHGCTNCNCGFEPNNNEMDGNYGCAKLGESIKSWRLACAPP</sequence>
<protein>
    <recommendedName>
        <fullName evidence="4">Secreted protein</fullName>
    </recommendedName>
</protein>
<evidence type="ECO:0008006" key="4">
    <source>
        <dbReference type="Google" id="ProtNLM"/>
    </source>
</evidence>
<dbReference type="InParanoid" id="B8MKB0"/>
<organism evidence="2 3">
    <name type="scientific">Talaromyces stipitatus (strain ATCC 10500 / CBS 375.48 / QM 6759 / NRRL 1006)</name>
    <name type="common">Penicillium stipitatum</name>
    <dbReference type="NCBI Taxonomy" id="441959"/>
    <lineage>
        <taxon>Eukaryota</taxon>
        <taxon>Fungi</taxon>
        <taxon>Dikarya</taxon>
        <taxon>Ascomycota</taxon>
        <taxon>Pezizomycotina</taxon>
        <taxon>Eurotiomycetes</taxon>
        <taxon>Eurotiomycetidae</taxon>
        <taxon>Eurotiales</taxon>
        <taxon>Trichocomaceae</taxon>
        <taxon>Talaromyces</taxon>
        <taxon>Talaromyces sect. Talaromyces</taxon>
    </lineage>
</organism>
<dbReference type="AlphaFoldDB" id="B8MKB0"/>
<dbReference type="RefSeq" id="XP_002485218.1">
    <property type="nucleotide sequence ID" value="XM_002485173.1"/>
</dbReference>
<proteinExistence type="predicted"/>
<name>B8MKB0_TALSN</name>
<feature type="chain" id="PRO_5002877561" description="Secreted protein" evidence="1">
    <location>
        <begin position="18"/>
        <end position="167"/>
    </location>
</feature>
<keyword evidence="3" id="KW-1185">Reference proteome</keyword>
<dbReference type="EMBL" id="EQ962657">
    <property type="protein sequence ID" value="EED15265.1"/>
    <property type="molecule type" value="Genomic_DNA"/>
</dbReference>
<gene>
    <name evidence="2" type="ORF">TSTA_047160</name>
</gene>
<dbReference type="VEuPathDB" id="FungiDB:TSTA_047160"/>